<evidence type="ECO:0000256" key="1">
    <source>
        <dbReference type="SAM" id="MobiDB-lite"/>
    </source>
</evidence>
<sequence>MPGAEPCPDDQIDLRDYMDGLFHGHAAHLGERFAITPDSDKGRSCSDLTDPASLKQLLDFYAETSFPGDDARSSVSYWSQWYFGLLLPPLILLAGAARSQLPASLANLRLALDASGQPQGFELTDPYVAPALDADTPFDRLAPLIDGHLSPLVFSLSARSGVSAKVFWMNAAVVIDYTDEVLWSGSQDIDLKAITGSPKKPDGNRNPLFSPYRPSGSEATRTRRVCCLRYGLEGVARCQDCSLKPTYGNDRRPLVLGASK</sequence>
<feature type="domain" description="Aerobactin siderophore biosynthesis IucA/IucC-like C-terminal" evidence="2">
    <location>
        <begin position="76"/>
        <end position="208"/>
    </location>
</feature>
<organism evidence="3 4">
    <name type="scientific">Roseibium polysiphoniae</name>
    <dbReference type="NCBI Taxonomy" id="2571221"/>
    <lineage>
        <taxon>Bacteria</taxon>
        <taxon>Pseudomonadati</taxon>
        <taxon>Pseudomonadota</taxon>
        <taxon>Alphaproteobacteria</taxon>
        <taxon>Hyphomicrobiales</taxon>
        <taxon>Stappiaceae</taxon>
        <taxon>Roseibium</taxon>
    </lineage>
</organism>
<reference evidence="3" key="2">
    <citation type="journal article" date="2021" name="Microorganisms">
        <title>Bacterial Dimethylsulfoniopropionate Biosynthesis in the East China Sea.</title>
        <authorList>
            <person name="Liu J."/>
            <person name="Zhang Y."/>
            <person name="Liu J."/>
            <person name="Zhong H."/>
            <person name="Williams B.T."/>
            <person name="Zheng Y."/>
            <person name="Curson A.R.J."/>
            <person name="Sun C."/>
            <person name="Sun H."/>
            <person name="Song D."/>
            <person name="Wagner Mackenzie B."/>
            <person name="Bermejo Martinez A."/>
            <person name="Todd J.D."/>
            <person name="Zhang X.H."/>
        </authorList>
    </citation>
    <scope>NUCLEOTIDE SEQUENCE</scope>
    <source>
        <strain evidence="3">AESS21</strain>
    </source>
</reference>
<dbReference type="PRINTS" id="PR01714">
    <property type="entry name" value="2FE2SRDCTASE"/>
</dbReference>
<dbReference type="GO" id="GO:0003824">
    <property type="term" value="F:catalytic activity"/>
    <property type="evidence" value="ECO:0007669"/>
    <property type="project" value="UniProtKB-ARBA"/>
</dbReference>
<dbReference type="Pfam" id="PF06276">
    <property type="entry name" value="FhuF"/>
    <property type="match status" value="1"/>
</dbReference>
<feature type="region of interest" description="Disordered" evidence="1">
    <location>
        <begin position="194"/>
        <end position="217"/>
    </location>
</feature>
<accession>A0A944CEP0</accession>
<gene>
    <name evidence="3" type="primary">fhuF</name>
    <name evidence="3" type="ORF">DYI23_11520</name>
</gene>
<dbReference type="InterPro" id="IPR022770">
    <property type="entry name" value="IucA/IucC-like_C"/>
</dbReference>
<dbReference type="NCBIfam" id="TIGR03951">
    <property type="entry name" value="Fe_III_red_FhuF"/>
    <property type="match status" value="1"/>
</dbReference>
<evidence type="ECO:0000259" key="2">
    <source>
        <dbReference type="Pfam" id="PF06276"/>
    </source>
</evidence>
<name>A0A944CEP0_9HYPH</name>
<dbReference type="EMBL" id="QTKU01000002">
    <property type="protein sequence ID" value="MBS8260851.1"/>
    <property type="molecule type" value="Genomic_DNA"/>
</dbReference>
<evidence type="ECO:0000313" key="4">
    <source>
        <dbReference type="Proteomes" id="UP000705379"/>
    </source>
</evidence>
<evidence type="ECO:0000313" key="3">
    <source>
        <dbReference type="EMBL" id="MBS8260851.1"/>
    </source>
</evidence>
<dbReference type="Proteomes" id="UP000705379">
    <property type="component" value="Unassembled WGS sequence"/>
</dbReference>
<dbReference type="AlphaFoldDB" id="A0A944CEP0"/>
<proteinExistence type="predicted"/>
<dbReference type="InterPro" id="IPR008090">
    <property type="entry name" value="Fe_iron_reduct"/>
</dbReference>
<comment type="caution">
    <text evidence="3">The sequence shown here is derived from an EMBL/GenBank/DDBJ whole genome shotgun (WGS) entry which is preliminary data.</text>
</comment>
<dbReference type="RefSeq" id="WP_213216305.1">
    <property type="nucleotide sequence ID" value="NZ_QTKU01000002.1"/>
</dbReference>
<reference evidence="3" key="1">
    <citation type="submission" date="2018-08" db="EMBL/GenBank/DDBJ databases">
        <authorList>
            <person name="Jin W."/>
            <person name="Wang H."/>
            <person name="Yang Y."/>
            <person name="Li M."/>
            <person name="Liu J."/>
        </authorList>
    </citation>
    <scope>NUCLEOTIDE SEQUENCE</scope>
    <source>
        <strain evidence="3">AESS21</strain>
    </source>
</reference>
<protein>
    <submittedName>
        <fullName evidence="3">Siderophore-iron reductase FhuF</fullName>
    </submittedName>
</protein>